<feature type="region of interest" description="Disordered" evidence="1">
    <location>
        <begin position="1"/>
        <end position="82"/>
    </location>
</feature>
<name>A0A8T2KK72_9PIPI</name>
<evidence type="ECO:0000256" key="1">
    <source>
        <dbReference type="SAM" id="MobiDB-lite"/>
    </source>
</evidence>
<dbReference type="Pfam" id="PF15392">
    <property type="entry name" value="Joubert"/>
    <property type="match status" value="1"/>
</dbReference>
<proteinExistence type="predicted"/>
<reference evidence="2" key="1">
    <citation type="thesis" date="2020" institute="ProQuest LLC" country="789 East Eisenhower Parkway, Ann Arbor, MI, USA">
        <title>Comparative Genomics and Chromosome Evolution.</title>
        <authorList>
            <person name="Mudd A.B."/>
        </authorList>
    </citation>
    <scope>NUCLEOTIDE SEQUENCE</scope>
    <source>
        <strain evidence="2">Female2</strain>
        <tissue evidence="2">Blood</tissue>
    </source>
</reference>
<protein>
    <submittedName>
        <fullName evidence="2">Uncharacterized protein</fullName>
    </submittedName>
</protein>
<dbReference type="EMBL" id="JAACNH010000001">
    <property type="protein sequence ID" value="KAG8456702.1"/>
    <property type="molecule type" value="Genomic_DNA"/>
</dbReference>
<dbReference type="Proteomes" id="UP000812440">
    <property type="component" value="Chromosome 1"/>
</dbReference>
<dbReference type="InterPro" id="IPR028236">
    <property type="entry name" value="CPLANE1"/>
</dbReference>
<organism evidence="2 3">
    <name type="scientific">Hymenochirus boettgeri</name>
    <name type="common">Congo dwarf clawed frog</name>
    <dbReference type="NCBI Taxonomy" id="247094"/>
    <lineage>
        <taxon>Eukaryota</taxon>
        <taxon>Metazoa</taxon>
        <taxon>Chordata</taxon>
        <taxon>Craniata</taxon>
        <taxon>Vertebrata</taxon>
        <taxon>Euteleostomi</taxon>
        <taxon>Amphibia</taxon>
        <taxon>Batrachia</taxon>
        <taxon>Anura</taxon>
        <taxon>Pipoidea</taxon>
        <taxon>Pipidae</taxon>
        <taxon>Pipinae</taxon>
        <taxon>Hymenochirus</taxon>
    </lineage>
</organism>
<dbReference type="GO" id="GO:0035869">
    <property type="term" value="C:ciliary transition zone"/>
    <property type="evidence" value="ECO:0007669"/>
    <property type="project" value="TreeGrafter"/>
</dbReference>
<gene>
    <name evidence="2" type="ORF">GDO86_002474</name>
</gene>
<comment type="caution">
    <text evidence="2">The sequence shown here is derived from an EMBL/GenBank/DDBJ whole genome shotgun (WGS) entry which is preliminary data.</text>
</comment>
<dbReference type="PANTHER" id="PTHR14492:SF4">
    <property type="entry name" value="CILIOGENESIS AND PLANAR POLARITY EFFECTOR 1"/>
    <property type="match status" value="1"/>
</dbReference>
<dbReference type="AlphaFoldDB" id="A0A8T2KK72"/>
<accession>A0A8T2KK72</accession>
<dbReference type="GO" id="GO:0060271">
    <property type="term" value="P:cilium assembly"/>
    <property type="evidence" value="ECO:0007669"/>
    <property type="project" value="TreeGrafter"/>
</dbReference>
<evidence type="ECO:0000313" key="3">
    <source>
        <dbReference type="Proteomes" id="UP000812440"/>
    </source>
</evidence>
<evidence type="ECO:0000313" key="2">
    <source>
        <dbReference type="EMBL" id="KAG8456702.1"/>
    </source>
</evidence>
<keyword evidence="3" id="KW-1185">Reference proteome</keyword>
<dbReference type="OrthoDB" id="5974632at2759"/>
<sequence>MRAQSAPSYPVPKKIDKSLPGDRLSQLTRRGLLSGKRRPDVQYKSLQPTGSGHEESSKAIGRRSVRFPEEDEELEIDRDLPSPWEIPDEINRILNSDAHSLSQDSVNLDDASRILSRMDSESTSSLLSKMDWNAIEDMVAGVDTT</sequence>
<dbReference type="PANTHER" id="PTHR14492">
    <property type="entry name" value="JBTS17"/>
    <property type="match status" value="1"/>
</dbReference>